<accession>A0ACB9IZN7</accession>
<organism evidence="1 2">
    <name type="scientific">Smallanthus sonchifolius</name>
    <dbReference type="NCBI Taxonomy" id="185202"/>
    <lineage>
        <taxon>Eukaryota</taxon>
        <taxon>Viridiplantae</taxon>
        <taxon>Streptophyta</taxon>
        <taxon>Embryophyta</taxon>
        <taxon>Tracheophyta</taxon>
        <taxon>Spermatophyta</taxon>
        <taxon>Magnoliopsida</taxon>
        <taxon>eudicotyledons</taxon>
        <taxon>Gunneridae</taxon>
        <taxon>Pentapetalae</taxon>
        <taxon>asterids</taxon>
        <taxon>campanulids</taxon>
        <taxon>Asterales</taxon>
        <taxon>Asteraceae</taxon>
        <taxon>Asteroideae</taxon>
        <taxon>Heliantheae alliance</taxon>
        <taxon>Millerieae</taxon>
        <taxon>Smallanthus</taxon>
    </lineage>
</organism>
<gene>
    <name evidence="1" type="ORF">L1987_18412</name>
</gene>
<name>A0ACB9IZN7_9ASTR</name>
<keyword evidence="2" id="KW-1185">Reference proteome</keyword>
<sequence length="270" mass="30417">MLEAGSDFEDDGENEDDNGDDDVNNNEGDDDDEDDDINEDNLEKRSKTNQDPQETATDPNVEDNQNEENVESSPIQKCARSPPPISFLNRSPQRLKRLKMMARKGKATVSSQHKNQHRQQHLKDSQFEGFGNQSNLGEENMGEENVRRENVEEENVEAEKENEKNEEEKEEEEEEKKSHSNANSGSFDHFEFGDDDEVNDGGKSVDEGDKQVYTTFDGKVVENIADIAEDADQADVYTQIQISPDNEDESRENSSPLSPLTQELVELGGS</sequence>
<proteinExistence type="predicted"/>
<comment type="caution">
    <text evidence="1">The sequence shown here is derived from an EMBL/GenBank/DDBJ whole genome shotgun (WGS) entry which is preliminary data.</text>
</comment>
<dbReference type="Proteomes" id="UP001056120">
    <property type="component" value="Linkage Group LG06"/>
</dbReference>
<protein>
    <submittedName>
        <fullName evidence="1">Uncharacterized protein</fullName>
    </submittedName>
</protein>
<dbReference type="EMBL" id="CM042023">
    <property type="protein sequence ID" value="KAI3813683.1"/>
    <property type="molecule type" value="Genomic_DNA"/>
</dbReference>
<reference evidence="2" key="1">
    <citation type="journal article" date="2022" name="Mol. Ecol. Resour.">
        <title>The genomes of chicory, endive, great burdock and yacon provide insights into Asteraceae palaeo-polyploidization history and plant inulin production.</title>
        <authorList>
            <person name="Fan W."/>
            <person name="Wang S."/>
            <person name="Wang H."/>
            <person name="Wang A."/>
            <person name="Jiang F."/>
            <person name="Liu H."/>
            <person name="Zhao H."/>
            <person name="Xu D."/>
            <person name="Zhang Y."/>
        </authorList>
    </citation>
    <scope>NUCLEOTIDE SEQUENCE [LARGE SCALE GENOMIC DNA]</scope>
    <source>
        <strain evidence="2">cv. Yunnan</strain>
    </source>
</reference>
<evidence type="ECO:0000313" key="1">
    <source>
        <dbReference type="EMBL" id="KAI3813683.1"/>
    </source>
</evidence>
<evidence type="ECO:0000313" key="2">
    <source>
        <dbReference type="Proteomes" id="UP001056120"/>
    </source>
</evidence>
<reference evidence="1 2" key="2">
    <citation type="journal article" date="2022" name="Mol. Ecol. Resour.">
        <title>The genomes of chicory, endive, great burdock and yacon provide insights into Asteraceae paleo-polyploidization history and plant inulin production.</title>
        <authorList>
            <person name="Fan W."/>
            <person name="Wang S."/>
            <person name="Wang H."/>
            <person name="Wang A."/>
            <person name="Jiang F."/>
            <person name="Liu H."/>
            <person name="Zhao H."/>
            <person name="Xu D."/>
            <person name="Zhang Y."/>
        </authorList>
    </citation>
    <scope>NUCLEOTIDE SEQUENCE [LARGE SCALE GENOMIC DNA]</scope>
    <source>
        <strain evidence="2">cv. Yunnan</strain>
        <tissue evidence="1">Leaves</tissue>
    </source>
</reference>